<gene>
    <name evidence="5" type="primary">rplD</name>
    <name evidence="7" type="ORF">COX26_01240</name>
</gene>
<dbReference type="GO" id="GO:0006412">
    <property type="term" value="P:translation"/>
    <property type="evidence" value="ECO:0007669"/>
    <property type="project" value="UniProtKB-UniRule"/>
</dbReference>
<dbReference type="AlphaFoldDB" id="A0A2G9Z9X4"/>
<evidence type="ECO:0000256" key="2">
    <source>
        <dbReference type="ARBA" id="ARBA00022980"/>
    </source>
</evidence>
<dbReference type="GO" id="GO:0003735">
    <property type="term" value="F:structural constituent of ribosome"/>
    <property type="evidence" value="ECO:0007669"/>
    <property type="project" value="InterPro"/>
</dbReference>
<dbReference type="Gene3D" id="3.40.1370.10">
    <property type="match status" value="1"/>
</dbReference>
<evidence type="ECO:0000256" key="1">
    <source>
        <dbReference type="ARBA" id="ARBA00010528"/>
    </source>
</evidence>
<dbReference type="InterPro" id="IPR002136">
    <property type="entry name" value="Ribosomal_uL4"/>
</dbReference>
<evidence type="ECO:0000256" key="5">
    <source>
        <dbReference type="HAMAP-Rule" id="MF_01328"/>
    </source>
</evidence>
<keyword evidence="3 5" id="KW-0687">Ribonucleoprotein</keyword>
<dbReference type="SUPFAM" id="SSF52166">
    <property type="entry name" value="Ribosomal protein L4"/>
    <property type="match status" value="1"/>
</dbReference>
<dbReference type="Pfam" id="PF00573">
    <property type="entry name" value="Ribosomal_L4"/>
    <property type="match status" value="1"/>
</dbReference>
<accession>A0A2G9Z9X4</accession>
<dbReference type="PANTHER" id="PTHR10746:SF6">
    <property type="entry name" value="LARGE RIBOSOMAL SUBUNIT PROTEIN UL4M"/>
    <property type="match status" value="1"/>
</dbReference>
<dbReference type="InterPro" id="IPR023574">
    <property type="entry name" value="Ribosomal_uL4_dom_sf"/>
</dbReference>
<dbReference type="GO" id="GO:0005840">
    <property type="term" value="C:ribosome"/>
    <property type="evidence" value="ECO:0007669"/>
    <property type="project" value="UniProtKB-KW"/>
</dbReference>
<protein>
    <recommendedName>
        <fullName evidence="4 5">Large ribosomal subunit protein uL4</fullName>
    </recommendedName>
</protein>
<keyword evidence="5" id="KW-0694">RNA-binding</keyword>
<comment type="similarity">
    <text evidence="1 5">Belongs to the universal ribosomal protein uL4 family.</text>
</comment>
<dbReference type="EMBL" id="PCRZ01000021">
    <property type="protein sequence ID" value="PIP29965.1"/>
    <property type="molecule type" value="Genomic_DNA"/>
</dbReference>
<feature type="compositionally biased region" description="Basic residues" evidence="6">
    <location>
        <begin position="59"/>
        <end position="76"/>
    </location>
</feature>
<evidence type="ECO:0000313" key="7">
    <source>
        <dbReference type="EMBL" id="PIP29965.1"/>
    </source>
</evidence>
<evidence type="ECO:0000256" key="3">
    <source>
        <dbReference type="ARBA" id="ARBA00023274"/>
    </source>
</evidence>
<organism evidence="7 8">
    <name type="scientific">Candidatus Jorgensenbacteria bacterium CG23_combo_of_CG06-09_8_20_14_all_54_14</name>
    <dbReference type="NCBI Taxonomy" id="1974595"/>
    <lineage>
        <taxon>Bacteria</taxon>
        <taxon>Candidatus Joergenseniibacteriota</taxon>
    </lineage>
</organism>
<comment type="caution">
    <text evidence="7">The sequence shown here is derived from an EMBL/GenBank/DDBJ whole genome shotgun (WGS) entry which is preliminary data.</text>
</comment>
<dbReference type="NCBIfam" id="TIGR03953">
    <property type="entry name" value="rplD_bact"/>
    <property type="match status" value="1"/>
</dbReference>
<dbReference type="Proteomes" id="UP000228812">
    <property type="component" value="Unassembled WGS sequence"/>
</dbReference>
<evidence type="ECO:0000256" key="4">
    <source>
        <dbReference type="ARBA" id="ARBA00035244"/>
    </source>
</evidence>
<proteinExistence type="inferred from homology"/>
<feature type="region of interest" description="Disordered" evidence="6">
    <location>
        <begin position="42"/>
        <end position="85"/>
    </location>
</feature>
<comment type="function">
    <text evidence="5">Forms part of the polypeptide exit tunnel.</text>
</comment>
<evidence type="ECO:0000256" key="6">
    <source>
        <dbReference type="SAM" id="MobiDB-lite"/>
    </source>
</evidence>
<dbReference type="GO" id="GO:1990904">
    <property type="term" value="C:ribonucleoprotein complex"/>
    <property type="evidence" value="ECO:0007669"/>
    <property type="project" value="UniProtKB-KW"/>
</dbReference>
<dbReference type="HAMAP" id="MF_01328_B">
    <property type="entry name" value="Ribosomal_uL4_B"/>
    <property type="match status" value="1"/>
</dbReference>
<comment type="subunit">
    <text evidence="5">Part of the 50S ribosomal subunit.</text>
</comment>
<keyword evidence="2 5" id="KW-0689">Ribosomal protein</keyword>
<evidence type="ECO:0000313" key="8">
    <source>
        <dbReference type="Proteomes" id="UP000228812"/>
    </source>
</evidence>
<dbReference type="PANTHER" id="PTHR10746">
    <property type="entry name" value="50S RIBOSOMAL PROTEIN L4"/>
    <property type="match status" value="1"/>
</dbReference>
<comment type="function">
    <text evidence="5">One of the primary rRNA binding proteins, this protein initially binds near the 5'-end of the 23S rRNA. It is important during the early stages of 50S assembly. It makes multiple contacts with different domains of the 23S rRNA in the assembled 50S subunit and ribosome.</text>
</comment>
<keyword evidence="5" id="KW-0699">rRNA-binding</keyword>
<sequence>MTTDLYNQKNEKVGTVELPNAVFGVKWNATLVQQVATSQLANRRQPVAHTKTRGEVRGGGRKPWKQKHTGRARHGSSRSPLWAGGGVTFGPRNDRTFERRIPTAMRRAALRAVLSKKLAEDEVRVVDTFTLPALKTKHVAAIVKSFFGKPASILFVPGKGTAGFSRAGRNLPKTQVMRAPSLNVYDCLSHRYLMLEKDAIAELQGAK</sequence>
<dbReference type="GO" id="GO:0019843">
    <property type="term" value="F:rRNA binding"/>
    <property type="evidence" value="ECO:0007669"/>
    <property type="project" value="UniProtKB-UniRule"/>
</dbReference>
<reference evidence="7 8" key="1">
    <citation type="submission" date="2017-09" db="EMBL/GenBank/DDBJ databases">
        <title>Depth-based differentiation of microbial function through sediment-hosted aquifers and enrichment of novel symbionts in the deep terrestrial subsurface.</title>
        <authorList>
            <person name="Probst A.J."/>
            <person name="Ladd B."/>
            <person name="Jarett J.K."/>
            <person name="Geller-Mcgrath D.E."/>
            <person name="Sieber C.M."/>
            <person name="Emerson J.B."/>
            <person name="Anantharaman K."/>
            <person name="Thomas B.C."/>
            <person name="Malmstrom R."/>
            <person name="Stieglmeier M."/>
            <person name="Klingl A."/>
            <person name="Woyke T."/>
            <person name="Ryan C.M."/>
            <person name="Banfield J.F."/>
        </authorList>
    </citation>
    <scope>NUCLEOTIDE SEQUENCE [LARGE SCALE GENOMIC DNA]</scope>
    <source>
        <strain evidence="7">CG23_combo_of_CG06-09_8_20_14_all_54_14</strain>
    </source>
</reference>
<dbReference type="InterPro" id="IPR013005">
    <property type="entry name" value="Ribosomal_uL4-like"/>
</dbReference>
<name>A0A2G9Z9X4_9BACT</name>